<evidence type="ECO:0000313" key="1">
    <source>
        <dbReference type="EMBL" id="MDQ0428804.1"/>
    </source>
</evidence>
<comment type="caution">
    <text evidence="1">The sequence shown here is derived from an EMBL/GenBank/DDBJ whole genome shotgun (WGS) entry which is preliminary data.</text>
</comment>
<gene>
    <name evidence="1" type="ORF">QOZ98_001631</name>
</gene>
<evidence type="ECO:0008006" key="3">
    <source>
        <dbReference type="Google" id="ProtNLM"/>
    </source>
</evidence>
<name>A0ABU0GTX1_9BACL</name>
<keyword evidence="2" id="KW-1185">Reference proteome</keyword>
<sequence>MNSRFRVMAHLLLNFSWKLTDSIRANCTEVTAIDRARDARIFHFQHKIHPVDDRTRDLLHVIQAGFISAGAVCYCRNIISI</sequence>
<protein>
    <recommendedName>
        <fullName evidence="3">Secreted protein</fullName>
    </recommendedName>
</protein>
<reference evidence="1 2" key="1">
    <citation type="submission" date="2023-07" db="EMBL/GenBank/DDBJ databases">
        <title>Genomic Encyclopedia of Type Strains, Phase IV (KMG-IV): sequencing the most valuable type-strain genomes for metagenomic binning, comparative biology and taxonomic classification.</title>
        <authorList>
            <person name="Goeker M."/>
        </authorList>
    </citation>
    <scope>NUCLEOTIDE SEQUENCE [LARGE SCALE GENOMIC DNA]</scope>
    <source>
        <strain evidence="1 2">DSM 16419</strain>
    </source>
</reference>
<organism evidence="1 2">
    <name type="scientific">Planomicrobium stackebrandtii</name>
    <dbReference type="NCBI Taxonomy" id="253160"/>
    <lineage>
        <taxon>Bacteria</taxon>
        <taxon>Bacillati</taxon>
        <taxon>Bacillota</taxon>
        <taxon>Bacilli</taxon>
        <taxon>Bacillales</taxon>
        <taxon>Caryophanaceae</taxon>
        <taxon>Planomicrobium</taxon>
    </lineage>
</organism>
<dbReference type="EMBL" id="JAUSWB010000004">
    <property type="protein sequence ID" value="MDQ0428804.1"/>
    <property type="molecule type" value="Genomic_DNA"/>
</dbReference>
<dbReference type="RefSeq" id="WP_308786959.1">
    <property type="nucleotide sequence ID" value="NZ_JAUSWB010000004.1"/>
</dbReference>
<accession>A0ABU0GTX1</accession>
<proteinExistence type="predicted"/>
<dbReference type="Proteomes" id="UP001241988">
    <property type="component" value="Unassembled WGS sequence"/>
</dbReference>
<evidence type="ECO:0000313" key="2">
    <source>
        <dbReference type="Proteomes" id="UP001241988"/>
    </source>
</evidence>